<dbReference type="Proteomes" id="UP000032142">
    <property type="component" value="Unassembled WGS sequence"/>
</dbReference>
<dbReference type="AlphaFoldDB" id="A0A0B0Q061"/>
<gene>
    <name evidence="1" type="ORF">F383_36199</name>
</gene>
<proteinExistence type="predicted"/>
<keyword evidence="2" id="KW-1185">Reference proteome</keyword>
<protein>
    <submittedName>
        <fullName evidence="1">Uncharacterized protein</fullName>
    </submittedName>
</protein>
<name>A0A0B0Q061_GOSAR</name>
<evidence type="ECO:0000313" key="1">
    <source>
        <dbReference type="EMBL" id="KHG30169.1"/>
    </source>
</evidence>
<reference evidence="2" key="1">
    <citation type="submission" date="2014-09" db="EMBL/GenBank/DDBJ databases">
        <authorList>
            <person name="Mudge J."/>
            <person name="Ramaraj T."/>
            <person name="Lindquist I.E."/>
            <person name="Bharti A.K."/>
            <person name="Sundararajan A."/>
            <person name="Cameron C.T."/>
            <person name="Woodward J.E."/>
            <person name="May G.D."/>
            <person name="Brubaker C."/>
            <person name="Broadhvest J."/>
            <person name="Wilkins T.A."/>
        </authorList>
    </citation>
    <scope>NUCLEOTIDE SEQUENCE</scope>
    <source>
        <strain evidence="2">cv. AKA8401</strain>
    </source>
</reference>
<dbReference type="EMBL" id="KN454752">
    <property type="protein sequence ID" value="KHG30169.1"/>
    <property type="molecule type" value="Genomic_DNA"/>
</dbReference>
<sequence>MCMIIRMYIRVKSRRHLCELLYPG</sequence>
<evidence type="ECO:0000313" key="2">
    <source>
        <dbReference type="Proteomes" id="UP000032142"/>
    </source>
</evidence>
<organism evidence="1 2">
    <name type="scientific">Gossypium arboreum</name>
    <name type="common">Tree cotton</name>
    <name type="synonym">Gossypium nanking</name>
    <dbReference type="NCBI Taxonomy" id="29729"/>
    <lineage>
        <taxon>Eukaryota</taxon>
        <taxon>Viridiplantae</taxon>
        <taxon>Streptophyta</taxon>
        <taxon>Embryophyta</taxon>
        <taxon>Tracheophyta</taxon>
        <taxon>Spermatophyta</taxon>
        <taxon>Magnoliopsida</taxon>
        <taxon>eudicotyledons</taxon>
        <taxon>Gunneridae</taxon>
        <taxon>Pentapetalae</taxon>
        <taxon>rosids</taxon>
        <taxon>malvids</taxon>
        <taxon>Malvales</taxon>
        <taxon>Malvaceae</taxon>
        <taxon>Malvoideae</taxon>
        <taxon>Gossypium</taxon>
    </lineage>
</organism>
<accession>A0A0B0Q061</accession>